<sequence length="347" mass="37640">MPGLPQILCPQVCCTAHHPQSSPQSGFQSQRYDYDEEGSVSTAYLSRALITGRRMTVSADVVCSSACSHKFYCFSSLADVAAAEALSSLPQGCHSSAAPSAAAPVPQGLLPLLCAWLPRAFLVQRLRLLRKAICPASQDGGFDGGRRESCFELVMQDLVGCSIHPKKRLQEQPEQMSSIPSDDLILSLLLPEKFCTLNASNIAIIVVRVLDLHGPPNGPHLRVCVRLFRLRTCQGRPSLRRSTDGSEVQLHMLKSHLHIGRLRKYMRQPNPFWTIDPAALTICNAVGRSANPHHYNNAGTIPRSPSHIVTCPLCPRGLLQLIASDVVALAVPGRSGQDTPGDEPVPP</sequence>
<gene>
    <name evidence="1" type="ORF">T10_5453</name>
</gene>
<evidence type="ECO:0000313" key="1">
    <source>
        <dbReference type="EMBL" id="KRZ70460.1"/>
    </source>
</evidence>
<reference evidence="1 2" key="1">
    <citation type="submission" date="2015-01" db="EMBL/GenBank/DDBJ databases">
        <title>Evolution of Trichinella species and genotypes.</title>
        <authorList>
            <person name="Korhonen P.K."/>
            <person name="Edoardo P."/>
            <person name="Giuseppe L.R."/>
            <person name="Gasser R.B."/>
        </authorList>
    </citation>
    <scope>NUCLEOTIDE SEQUENCE [LARGE SCALE GENOMIC DNA]</scope>
    <source>
        <strain evidence="1">ISS1980</strain>
    </source>
</reference>
<accession>A0A0V1MFS6</accession>
<evidence type="ECO:0000313" key="2">
    <source>
        <dbReference type="Proteomes" id="UP000054843"/>
    </source>
</evidence>
<keyword evidence="2" id="KW-1185">Reference proteome</keyword>
<comment type="caution">
    <text evidence="1">The sequence shown here is derived from an EMBL/GenBank/DDBJ whole genome shotgun (WGS) entry which is preliminary data.</text>
</comment>
<dbReference type="EMBL" id="JYDO01000113">
    <property type="protein sequence ID" value="KRZ70460.1"/>
    <property type="molecule type" value="Genomic_DNA"/>
</dbReference>
<organism evidence="1 2">
    <name type="scientific">Trichinella papuae</name>
    <dbReference type="NCBI Taxonomy" id="268474"/>
    <lineage>
        <taxon>Eukaryota</taxon>
        <taxon>Metazoa</taxon>
        <taxon>Ecdysozoa</taxon>
        <taxon>Nematoda</taxon>
        <taxon>Enoplea</taxon>
        <taxon>Dorylaimia</taxon>
        <taxon>Trichinellida</taxon>
        <taxon>Trichinellidae</taxon>
        <taxon>Trichinella</taxon>
    </lineage>
</organism>
<proteinExistence type="predicted"/>
<protein>
    <submittedName>
        <fullName evidence="1">Uncharacterized protein</fullName>
    </submittedName>
</protein>
<dbReference type="Proteomes" id="UP000054843">
    <property type="component" value="Unassembled WGS sequence"/>
</dbReference>
<dbReference type="AlphaFoldDB" id="A0A0V1MFS6"/>
<name>A0A0V1MFS6_9BILA</name>